<keyword evidence="6" id="KW-0408">Iron</keyword>
<evidence type="ECO:0000256" key="12">
    <source>
        <dbReference type="RuleBase" id="RU003357"/>
    </source>
</evidence>
<keyword evidence="3 11" id="KW-1134">Transmembrane beta strand</keyword>
<keyword evidence="5 11" id="KW-0812">Transmembrane</keyword>
<keyword evidence="13" id="KW-0732">Signal</keyword>
<evidence type="ECO:0000259" key="15">
    <source>
        <dbReference type="Pfam" id="PF07715"/>
    </source>
</evidence>
<comment type="subcellular location">
    <subcellularLocation>
        <location evidence="1 11">Cell outer membrane</location>
        <topology evidence="1 11">Multi-pass membrane protein</topology>
    </subcellularLocation>
</comment>
<organism evidence="16 17">
    <name type="scientific">Tardibacter chloracetimidivorans</name>
    <dbReference type="NCBI Taxonomy" id="1921510"/>
    <lineage>
        <taxon>Bacteria</taxon>
        <taxon>Pseudomonadati</taxon>
        <taxon>Pseudomonadota</taxon>
        <taxon>Alphaproteobacteria</taxon>
        <taxon>Sphingomonadales</taxon>
        <taxon>Sphingomonadaceae</taxon>
        <taxon>Tardibacter</taxon>
    </lineage>
</organism>
<dbReference type="SUPFAM" id="SSF56935">
    <property type="entry name" value="Porins"/>
    <property type="match status" value="1"/>
</dbReference>
<reference evidence="17" key="1">
    <citation type="submission" date="2016-11" db="EMBL/GenBank/DDBJ databases">
        <title>Complete Genome Sequence of alachlor-degrading Sphingomonas sp. strain JJ-A5.</title>
        <authorList>
            <person name="Lee H."/>
            <person name="Ka J.-O."/>
        </authorList>
    </citation>
    <scope>NUCLEOTIDE SEQUENCE [LARGE SCALE GENOMIC DNA]</scope>
    <source>
        <strain evidence="17">JJ-A5</strain>
    </source>
</reference>
<keyword evidence="10 11" id="KW-0998">Cell outer membrane</keyword>
<evidence type="ECO:0000256" key="11">
    <source>
        <dbReference type="PROSITE-ProRule" id="PRU01360"/>
    </source>
</evidence>
<keyword evidence="4" id="KW-0410">Iron transport</keyword>
<feature type="domain" description="TonB-dependent receptor plug" evidence="15">
    <location>
        <begin position="56"/>
        <end position="161"/>
    </location>
</feature>
<dbReference type="PROSITE" id="PS52016">
    <property type="entry name" value="TONB_DEPENDENT_REC_3"/>
    <property type="match status" value="1"/>
</dbReference>
<dbReference type="PANTHER" id="PTHR32552:SF81">
    <property type="entry name" value="TONB-DEPENDENT OUTER MEMBRANE RECEPTOR"/>
    <property type="match status" value="1"/>
</dbReference>
<dbReference type="Gene3D" id="2.40.170.20">
    <property type="entry name" value="TonB-dependent receptor, beta-barrel domain"/>
    <property type="match status" value="1"/>
</dbReference>
<keyword evidence="7" id="KW-0406">Ion transport</keyword>
<dbReference type="PANTHER" id="PTHR32552">
    <property type="entry name" value="FERRICHROME IRON RECEPTOR-RELATED"/>
    <property type="match status" value="1"/>
</dbReference>
<evidence type="ECO:0000259" key="14">
    <source>
        <dbReference type="Pfam" id="PF00593"/>
    </source>
</evidence>
<evidence type="ECO:0000256" key="10">
    <source>
        <dbReference type="ARBA" id="ARBA00023237"/>
    </source>
</evidence>
<evidence type="ECO:0000256" key="7">
    <source>
        <dbReference type="ARBA" id="ARBA00023065"/>
    </source>
</evidence>
<evidence type="ECO:0000256" key="13">
    <source>
        <dbReference type="SAM" id="SignalP"/>
    </source>
</evidence>
<keyword evidence="8 12" id="KW-0798">TonB box</keyword>
<dbReference type="InterPro" id="IPR012910">
    <property type="entry name" value="Plug_dom"/>
</dbReference>
<keyword evidence="17" id="KW-1185">Reference proteome</keyword>
<dbReference type="KEGG" id="sphj:BSL82_10645"/>
<evidence type="ECO:0008006" key="18">
    <source>
        <dbReference type="Google" id="ProtNLM"/>
    </source>
</evidence>
<dbReference type="CDD" id="cd01347">
    <property type="entry name" value="ligand_gated_channel"/>
    <property type="match status" value="1"/>
</dbReference>
<feature type="chain" id="PRO_5012589022" description="TonB-dependent receptor" evidence="13">
    <location>
        <begin position="24"/>
        <end position="757"/>
    </location>
</feature>
<evidence type="ECO:0000313" key="17">
    <source>
        <dbReference type="Proteomes" id="UP000182063"/>
    </source>
</evidence>
<keyword evidence="9 11" id="KW-0472">Membrane</keyword>
<dbReference type="InterPro" id="IPR000531">
    <property type="entry name" value="Beta-barrel_TonB"/>
</dbReference>
<evidence type="ECO:0000256" key="1">
    <source>
        <dbReference type="ARBA" id="ARBA00004571"/>
    </source>
</evidence>
<evidence type="ECO:0000256" key="3">
    <source>
        <dbReference type="ARBA" id="ARBA00022452"/>
    </source>
</evidence>
<evidence type="ECO:0000256" key="2">
    <source>
        <dbReference type="ARBA" id="ARBA00022448"/>
    </source>
</evidence>
<evidence type="ECO:0000256" key="8">
    <source>
        <dbReference type="ARBA" id="ARBA00023077"/>
    </source>
</evidence>
<dbReference type="InterPro" id="IPR036942">
    <property type="entry name" value="Beta-barrel_TonB_sf"/>
</dbReference>
<dbReference type="RefSeq" id="WP_072597505.1">
    <property type="nucleotide sequence ID" value="NZ_CP018221.1"/>
</dbReference>
<evidence type="ECO:0000256" key="9">
    <source>
        <dbReference type="ARBA" id="ARBA00023136"/>
    </source>
</evidence>
<sequence length="757" mass="80666">MKINQPIGISLLIAGLWSSTALAQVSAPDSTSAPAADTGTGIEEIIVTANRRSENLQKVPISIAAFEGSTLTRLGIQSTNDLPQITPGLSQNRSIVGINAYLRGVGQNSAGYTTELPVATYLDGLYLPNAAAAAFSFNNIQRIEVLKGPQGTLYGRNTTGGLIHVITKDPGDDVSVDASASYGNYDTTQLNFYGSTPLSDTLAANIAAVYINQADGWGRNAFTGSEAYTFEDFGVQGKLLWRPGPDTKITLRGFYDRTNSDQGLGGQIYRGSVGADGTGNLGEYVINERRDPFAKQTQIIVSLKAEQNFDFATLTSTTGYINNKSPVFLIQSYNVGNPVAGQSAINFGLDQTAKTFSQELQLASDSSSPFSWIVGAFYYHDNTRIVTNVYGTCVDAVCAGAVPIETDGSQKTRSVSGYADGTYAITPTTRLTLGVRYTSDTKRIGGIATPLPGFPNSVPAFPASQVTQPGQPFSGFPDGIDTDVTFNKLTYRAIIAQDVAEDVNVYASYNRGFKSGGFNPVAFTNPATKPEVLDAFEIGFKSRTADRLLQLNASAFYYIYKDIQLRTTAPPAPPGGTLLFNAAKAHIKGIDVDAVLAPAEGLTLTAAAEVLNAKYVDFPGGVCSAPRAIGGDVLGGYGTTPCVLAGRRLPQAPEFSYTLGVNYALETELGLFEFNATDGYKSHVFWEPNNRLRQDGFHVVNASLTWKPLDSGFSLQVYGRNLTGSYYYTGGGDGAGGNDFGIPGAPRTYGVKARYQF</sequence>
<name>A0A1L3ZVW4_9SPHN</name>
<dbReference type="GO" id="GO:0009279">
    <property type="term" value="C:cell outer membrane"/>
    <property type="evidence" value="ECO:0007669"/>
    <property type="project" value="UniProtKB-SubCell"/>
</dbReference>
<dbReference type="GO" id="GO:0006826">
    <property type="term" value="P:iron ion transport"/>
    <property type="evidence" value="ECO:0007669"/>
    <property type="project" value="UniProtKB-KW"/>
</dbReference>
<gene>
    <name evidence="16" type="ORF">BSL82_10645</name>
</gene>
<evidence type="ECO:0000256" key="5">
    <source>
        <dbReference type="ARBA" id="ARBA00022692"/>
    </source>
</evidence>
<accession>A0A1L3ZVW4</accession>
<dbReference type="AlphaFoldDB" id="A0A1L3ZVW4"/>
<feature type="signal peptide" evidence="13">
    <location>
        <begin position="1"/>
        <end position="23"/>
    </location>
</feature>
<evidence type="ECO:0000256" key="4">
    <source>
        <dbReference type="ARBA" id="ARBA00022496"/>
    </source>
</evidence>
<evidence type="ECO:0000313" key="16">
    <source>
        <dbReference type="EMBL" id="API59719.1"/>
    </source>
</evidence>
<proteinExistence type="inferred from homology"/>
<dbReference type="STRING" id="1921510.BSL82_10645"/>
<dbReference type="Pfam" id="PF07715">
    <property type="entry name" value="Plug"/>
    <property type="match status" value="1"/>
</dbReference>
<dbReference type="Proteomes" id="UP000182063">
    <property type="component" value="Chromosome"/>
</dbReference>
<feature type="domain" description="TonB-dependent receptor-like beta-barrel" evidence="14">
    <location>
        <begin position="241"/>
        <end position="722"/>
    </location>
</feature>
<keyword evidence="2 11" id="KW-0813">Transport</keyword>
<protein>
    <recommendedName>
        <fullName evidence="18">TonB-dependent receptor</fullName>
    </recommendedName>
</protein>
<dbReference type="InterPro" id="IPR039426">
    <property type="entry name" value="TonB-dep_rcpt-like"/>
</dbReference>
<evidence type="ECO:0000256" key="6">
    <source>
        <dbReference type="ARBA" id="ARBA00023004"/>
    </source>
</evidence>
<dbReference type="EMBL" id="CP018221">
    <property type="protein sequence ID" value="API59719.1"/>
    <property type="molecule type" value="Genomic_DNA"/>
</dbReference>
<comment type="similarity">
    <text evidence="11 12">Belongs to the TonB-dependent receptor family.</text>
</comment>
<dbReference type="Pfam" id="PF00593">
    <property type="entry name" value="TonB_dep_Rec_b-barrel"/>
    <property type="match status" value="1"/>
</dbReference>